<dbReference type="InterPro" id="IPR029062">
    <property type="entry name" value="Class_I_gatase-like"/>
</dbReference>
<dbReference type="PRINTS" id="PR00097">
    <property type="entry name" value="ANTSNTHASEII"/>
</dbReference>
<proteinExistence type="predicted"/>
<dbReference type="CDD" id="cd01743">
    <property type="entry name" value="GATase1_Anthranilate_Synthase"/>
    <property type="match status" value="1"/>
</dbReference>
<organism evidence="9">
    <name type="scientific">Renouxia sp</name>
    <dbReference type="NCBI Taxonomy" id="2485823"/>
    <lineage>
        <taxon>Eukaryota</taxon>
        <taxon>Rhodophyta</taxon>
        <taxon>Florideophyceae</taxon>
        <taxon>Corallinophycidae</taxon>
        <taxon>Rhodogorgonales</taxon>
        <taxon>Rhodogorgonaceae</taxon>
        <taxon>Renouxia</taxon>
    </lineage>
</organism>
<dbReference type="EMBL" id="MH281629">
    <property type="protein sequence ID" value="AYR06348.1"/>
    <property type="molecule type" value="Genomic_DNA"/>
</dbReference>
<keyword evidence="5" id="KW-0822">Tryptophan biosynthesis</keyword>
<accession>A0A3G3MHP4</accession>
<gene>
    <name evidence="9" type="primary">trpG</name>
</gene>
<comment type="pathway">
    <text evidence="1">Amino-acid biosynthesis; L-tryptophan biosynthesis; L-tryptophan from chorismate: step 1/5.</text>
</comment>
<keyword evidence="5" id="KW-0057">Aromatic amino acid biosynthesis</keyword>
<reference evidence="9" key="1">
    <citation type="journal article" date="2018" name="Genome Biol. Evol.">
        <title>Mitochondrial and Plastid Genomes from Coralline Red Algae Provide Insights into the Incongruent Evolutionary Histories of Organelles.</title>
        <authorList>
            <person name="Lee J."/>
            <person name="Song H.J."/>
            <person name="In Park S."/>
            <person name="Lee Y.M."/>
            <person name="Jeong S.Y."/>
            <person name="Oh Cho T."/>
            <person name="Kim J.H."/>
            <person name="Choi H.G."/>
            <person name="Choi C.G."/>
            <person name="Nelson W.A."/>
            <person name="Fredericq S."/>
            <person name="Bhattacharya D."/>
            <person name="Su Yoon H."/>
        </authorList>
    </citation>
    <scope>NUCLEOTIDE SEQUENCE</scope>
</reference>
<evidence type="ECO:0000256" key="1">
    <source>
        <dbReference type="ARBA" id="ARBA00004873"/>
    </source>
</evidence>
<geneLocation type="plastid" evidence="9"/>
<evidence type="ECO:0000256" key="3">
    <source>
        <dbReference type="ARBA" id="ARBA00012266"/>
    </source>
</evidence>
<dbReference type="PANTHER" id="PTHR43418:SF4">
    <property type="entry name" value="MULTIFUNCTIONAL TRYPTOPHAN BIOSYNTHESIS PROTEIN"/>
    <property type="match status" value="1"/>
</dbReference>
<dbReference type="Gene3D" id="3.40.50.880">
    <property type="match status" value="1"/>
</dbReference>
<keyword evidence="5" id="KW-0028">Amino-acid biosynthesis</keyword>
<dbReference type="GO" id="GO:0000162">
    <property type="term" value="P:L-tryptophan biosynthetic process"/>
    <property type="evidence" value="ECO:0007669"/>
    <property type="project" value="UniProtKB-KW"/>
</dbReference>
<dbReference type="AlphaFoldDB" id="A0A3G3MHP4"/>
<dbReference type="SUPFAM" id="SSF52317">
    <property type="entry name" value="Class I glutamine amidotransferase-like"/>
    <property type="match status" value="1"/>
</dbReference>
<dbReference type="PRINTS" id="PR00099">
    <property type="entry name" value="CPSGATASE"/>
</dbReference>
<dbReference type="PRINTS" id="PR00096">
    <property type="entry name" value="GATASE"/>
</dbReference>
<dbReference type="InterPro" id="IPR017926">
    <property type="entry name" value="GATASE"/>
</dbReference>
<dbReference type="FunFam" id="3.40.50.880:FF:000003">
    <property type="entry name" value="Anthranilate synthase component II"/>
    <property type="match status" value="1"/>
</dbReference>
<dbReference type="NCBIfam" id="TIGR00566">
    <property type="entry name" value="trpG_papA"/>
    <property type="match status" value="1"/>
</dbReference>
<dbReference type="EC" id="4.1.3.27" evidence="3"/>
<evidence type="ECO:0000259" key="8">
    <source>
        <dbReference type="Pfam" id="PF00117"/>
    </source>
</evidence>
<dbReference type="PANTHER" id="PTHR43418">
    <property type="entry name" value="MULTIFUNCTIONAL TRYPTOPHAN BIOSYNTHESIS PROTEIN-RELATED"/>
    <property type="match status" value="1"/>
</dbReference>
<evidence type="ECO:0000256" key="6">
    <source>
        <dbReference type="ARBA" id="ARBA00022962"/>
    </source>
</evidence>
<dbReference type="PROSITE" id="PS51273">
    <property type="entry name" value="GATASE_TYPE_1"/>
    <property type="match status" value="1"/>
</dbReference>
<evidence type="ECO:0000256" key="7">
    <source>
        <dbReference type="ARBA" id="ARBA00082672"/>
    </source>
</evidence>
<dbReference type="Pfam" id="PF00117">
    <property type="entry name" value="GATase"/>
    <property type="match status" value="1"/>
</dbReference>
<feature type="domain" description="Glutamine amidotransferase" evidence="8">
    <location>
        <begin position="3"/>
        <end position="187"/>
    </location>
</feature>
<evidence type="ECO:0000256" key="5">
    <source>
        <dbReference type="ARBA" id="ARBA00022822"/>
    </source>
</evidence>
<dbReference type="InterPro" id="IPR050472">
    <property type="entry name" value="Anth_synth/Amidotransfase"/>
</dbReference>
<evidence type="ECO:0000256" key="4">
    <source>
        <dbReference type="ARBA" id="ARBA00020654"/>
    </source>
</evidence>
<keyword evidence="6" id="KW-0315">Glutamine amidotransferase</keyword>
<dbReference type="InterPro" id="IPR006221">
    <property type="entry name" value="TrpG/PapA_dom"/>
</dbReference>
<protein>
    <recommendedName>
        <fullName evidence="4">Anthranilate synthase component 2</fullName>
        <ecNumber evidence="3">4.1.3.27</ecNumber>
    </recommendedName>
    <alternativeName>
        <fullName evidence="7">Anthranilate synthase, glutamine amidotransferase component</fullName>
    </alternativeName>
</protein>
<dbReference type="GO" id="GO:0004049">
    <property type="term" value="F:anthranilate synthase activity"/>
    <property type="evidence" value="ECO:0007669"/>
    <property type="project" value="UniProtKB-EC"/>
</dbReference>
<name>A0A3G3MHP4_9FLOR</name>
<dbReference type="GO" id="GO:0005829">
    <property type="term" value="C:cytosol"/>
    <property type="evidence" value="ECO:0007669"/>
    <property type="project" value="TreeGrafter"/>
</dbReference>
<evidence type="ECO:0000256" key="2">
    <source>
        <dbReference type="ARBA" id="ARBA00011743"/>
    </source>
</evidence>
<sequence>MILIIDNYDSFTHNLVQYIGELKFRVKVVRNDTISLHYIEQLKPTHIIISPGPGGPEESGISLEIIKTYADAIPILGICLGHQSIGYVYGGKIIRLEQPVHGKVSAIYHNNSDIFSQVPNPFWATRYHSLAIDNNSFPQDLSLTAYTRDGIIMGCQHKTYTKVRGIQFHPESLWTDYGKLILKNFLFLNRN</sequence>
<comment type="subunit">
    <text evidence="2">Tetramer of two components I and two components II.</text>
</comment>
<keyword evidence="9" id="KW-0934">Plastid</keyword>
<evidence type="ECO:0000313" key="9">
    <source>
        <dbReference type="EMBL" id="AYR06348.1"/>
    </source>
</evidence>